<dbReference type="RefSeq" id="WP_054873367.1">
    <property type="nucleotide sequence ID" value="NZ_LKET01000014.1"/>
</dbReference>
<comment type="similarity">
    <text evidence="2 7 8">Belongs to the complex I subunit 3 family.</text>
</comment>
<dbReference type="GO" id="GO:0030964">
    <property type="term" value="C:NADH dehydrogenase complex"/>
    <property type="evidence" value="ECO:0007669"/>
    <property type="project" value="TreeGrafter"/>
</dbReference>
<name>A0A0P9AL70_9CLOT</name>
<comment type="caution">
    <text evidence="9">The sequence shown here is derived from an EMBL/GenBank/DDBJ whole genome shotgun (WGS) entry which is preliminary data.</text>
</comment>
<dbReference type="GO" id="GO:0048038">
    <property type="term" value="F:quinone binding"/>
    <property type="evidence" value="ECO:0007669"/>
    <property type="project" value="UniProtKB-KW"/>
</dbReference>
<dbReference type="InterPro" id="IPR000440">
    <property type="entry name" value="NADH_UbQ/plastoQ_OxRdtase_su3"/>
</dbReference>
<dbReference type="Gene3D" id="1.20.58.1610">
    <property type="entry name" value="NADH:ubiquinone/plastoquinone oxidoreductase, chain 3"/>
    <property type="match status" value="1"/>
</dbReference>
<reference evidence="9 10" key="1">
    <citation type="submission" date="2015-09" db="EMBL/GenBank/DDBJ databases">
        <title>Genome sequence of Oxobacter pfennigii DSM 3222.</title>
        <authorList>
            <person name="Poehlein A."/>
            <person name="Bengelsdorf F.R."/>
            <person name="Schiel-Bengelsdorf B."/>
            <person name="Duerre P."/>
            <person name="Daniel R."/>
        </authorList>
    </citation>
    <scope>NUCLEOTIDE SEQUENCE [LARGE SCALE GENOMIC DNA]</scope>
    <source>
        <strain evidence="9 10">DSM 3222</strain>
    </source>
</reference>
<evidence type="ECO:0000256" key="7">
    <source>
        <dbReference type="HAMAP-Rule" id="MF_01394"/>
    </source>
</evidence>
<dbReference type="EC" id="7.1.1.-" evidence="7"/>
<keyword evidence="3 7" id="KW-0813">Transport</keyword>
<evidence type="ECO:0000313" key="10">
    <source>
        <dbReference type="Proteomes" id="UP000050326"/>
    </source>
</evidence>
<comment type="subunit">
    <text evidence="7">NDH-1 is composed of 14 different subunits. Subunits NuoA, H, J, K, L, M, N constitute the membrane sector of the complex.</text>
</comment>
<evidence type="ECO:0000256" key="5">
    <source>
        <dbReference type="ARBA" id="ARBA00022989"/>
    </source>
</evidence>
<keyword evidence="7" id="KW-1278">Translocase</keyword>
<dbReference type="OrthoDB" id="9791970at2"/>
<dbReference type="PANTHER" id="PTHR11058:SF9">
    <property type="entry name" value="NADH-UBIQUINONE OXIDOREDUCTASE CHAIN 3"/>
    <property type="match status" value="1"/>
</dbReference>
<keyword evidence="7 8" id="KW-0874">Quinone</keyword>
<dbReference type="EMBL" id="LKET01000014">
    <property type="protein sequence ID" value="KPU46103.1"/>
    <property type="molecule type" value="Genomic_DNA"/>
</dbReference>
<keyword evidence="5 7" id="KW-1133">Transmembrane helix</keyword>
<evidence type="ECO:0000256" key="1">
    <source>
        <dbReference type="ARBA" id="ARBA00004141"/>
    </source>
</evidence>
<dbReference type="AlphaFoldDB" id="A0A0P9AL70"/>
<dbReference type="InterPro" id="IPR038430">
    <property type="entry name" value="NDAH_ubi_oxred_su3_sf"/>
</dbReference>
<keyword evidence="9" id="KW-0560">Oxidoreductase</keyword>
<dbReference type="PANTHER" id="PTHR11058">
    <property type="entry name" value="NADH-UBIQUINONE OXIDOREDUCTASE CHAIN 3"/>
    <property type="match status" value="1"/>
</dbReference>
<sequence length="118" mass="13641">MLRDYGILGIFLLGGMAFGFVILITNWLVRPRKPSHEKETTYECGLDTQGPTWVQFKINYFLYALLFVLFDVETVFLYPWAVAFNSVGLFALVEMCIFIAILALGLWYAWKKGALEWE</sequence>
<keyword evidence="6 7" id="KW-0472">Membrane</keyword>
<comment type="function">
    <text evidence="7">NDH-1 shuttles electrons from NADH, via FMN and iron-sulfur (Fe-S) centers, to quinones in the respiratory chain. The immediate electron acceptor for the enzyme in this species is believed to be a menaquinone. Couples the redox reaction to proton translocation (for every two electrons transferred, four hydrogen ions are translocated across the cytoplasmic membrane), and thus conserves the redox energy in a proton gradient.</text>
</comment>
<dbReference type="STRING" id="36849.OXPF_02130"/>
<dbReference type="PATRIC" id="fig|36849.3.peg.234"/>
<evidence type="ECO:0000256" key="8">
    <source>
        <dbReference type="RuleBase" id="RU003639"/>
    </source>
</evidence>
<dbReference type="HAMAP" id="MF_01394">
    <property type="entry name" value="NDH1_NuoA"/>
    <property type="match status" value="1"/>
</dbReference>
<comment type="subcellular location">
    <subcellularLocation>
        <location evidence="7 8">Cell membrane</location>
        <topology evidence="7 8">Multi-pass membrane protein</topology>
    </subcellularLocation>
    <subcellularLocation>
        <location evidence="1">Membrane</location>
        <topology evidence="1">Multi-pass membrane protein</topology>
    </subcellularLocation>
</comment>
<dbReference type="InterPro" id="IPR023043">
    <property type="entry name" value="NAD(P)H_OxRDtase_bac/plastid"/>
</dbReference>
<keyword evidence="10" id="KW-1185">Reference proteome</keyword>
<dbReference type="Proteomes" id="UP000050326">
    <property type="component" value="Unassembled WGS sequence"/>
</dbReference>
<accession>A0A0P9AL70</accession>
<feature type="transmembrane region" description="Helical" evidence="7">
    <location>
        <begin position="6"/>
        <end position="29"/>
    </location>
</feature>
<keyword evidence="7" id="KW-1003">Cell membrane</keyword>
<evidence type="ECO:0000256" key="4">
    <source>
        <dbReference type="ARBA" id="ARBA00022692"/>
    </source>
</evidence>
<dbReference type="Pfam" id="PF00507">
    <property type="entry name" value="Oxidored_q4"/>
    <property type="match status" value="1"/>
</dbReference>
<protein>
    <recommendedName>
        <fullName evidence="7">NADH-quinone oxidoreductase subunit A</fullName>
        <ecNumber evidence="7">7.1.1.-</ecNumber>
    </recommendedName>
    <alternativeName>
        <fullName evidence="7">NADH dehydrogenase I subunit A</fullName>
    </alternativeName>
    <alternativeName>
        <fullName evidence="7">NDH-1 subunit A</fullName>
    </alternativeName>
    <alternativeName>
        <fullName evidence="7">NUO1</fullName>
    </alternativeName>
</protein>
<organism evidence="9 10">
    <name type="scientific">Oxobacter pfennigii</name>
    <dbReference type="NCBI Taxonomy" id="36849"/>
    <lineage>
        <taxon>Bacteria</taxon>
        <taxon>Bacillati</taxon>
        <taxon>Bacillota</taxon>
        <taxon>Clostridia</taxon>
        <taxon>Eubacteriales</taxon>
        <taxon>Clostridiaceae</taxon>
        <taxon>Oxobacter</taxon>
    </lineage>
</organism>
<feature type="transmembrane region" description="Helical" evidence="7">
    <location>
        <begin position="60"/>
        <end position="81"/>
    </location>
</feature>
<keyword evidence="7 8" id="KW-0520">NAD</keyword>
<evidence type="ECO:0000256" key="6">
    <source>
        <dbReference type="ARBA" id="ARBA00023136"/>
    </source>
</evidence>
<dbReference type="GO" id="GO:0005886">
    <property type="term" value="C:plasma membrane"/>
    <property type="evidence" value="ECO:0007669"/>
    <property type="project" value="UniProtKB-SubCell"/>
</dbReference>
<comment type="catalytic activity">
    <reaction evidence="7 8">
        <text>a quinone + NADH + 5 H(+)(in) = a quinol + NAD(+) + 4 H(+)(out)</text>
        <dbReference type="Rhea" id="RHEA:57888"/>
        <dbReference type="ChEBI" id="CHEBI:15378"/>
        <dbReference type="ChEBI" id="CHEBI:24646"/>
        <dbReference type="ChEBI" id="CHEBI:57540"/>
        <dbReference type="ChEBI" id="CHEBI:57945"/>
        <dbReference type="ChEBI" id="CHEBI:132124"/>
    </reaction>
</comment>
<proteinExistence type="inferred from homology"/>
<feature type="transmembrane region" description="Helical" evidence="7">
    <location>
        <begin position="87"/>
        <end position="110"/>
    </location>
</feature>
<dbReference type="GO" id="GO:0050136">
    <property type="term" value="F:NADH dehydrogenase (quinone) (non-electrogenic) activity"/>
    <property type="evidence" value="ECO:0007669"/>
    <property type="project" value="UniProtKB-UniRule"/>
</dbReference>
<gene>
    <name evidence="9" type="primary">ndhC</name>
    <name evidence="7" type="synonym">nuoA</name>
    <name evidence="9" type="ORF">OXPF_02130</name>
</gene>
<evidence type="ECO:0000256" key="3">
    <source>
        <dbReference type="ARBA" id="ARBA00022448"/>
    </source>
</evidence>
<evidence type="ECO:0000313" key="9">
    <source>
        <dbReference type="EMBL" id="KPU46103.1"/>
    </source>
</evidence>
<keyword evidence="4 7" id="KW-0812">Transmembrane</keyword>
<dbReference type="GO" id="GO:0008137">
    <property type="term" value="F:NADH dehydrogenase (ubiquinone) activity"/>
    <property type="evidence" value="ECO:0007669"/>
    <property type="project" value="InterPro"/>
</dbReference>
<evidence type="ECO:0000256" key="2">
    <source>
        <dbReference type="ARBA" id="ARBA00008472"/>
    </source>
</evidence>